<dbReference type="OMA" id="SHAMFDE"/>
<accession>A0A060S731</accession>
<feature type="domain" description="Retroviral polymerase SH3-like" evidence="1">
    <location>
        <begin position="32"/>
        <end position="90"/>
    </location>
</feature>
<dbReference type="OrthoDB" id="2801734at2759"/>
<keyword evidence="3" id="KW-1185">Reference proteome</keyword>
<comment type="caution">
    <text evidence="2">The sequence shown here is derived from an EMBL/GenBank/DDBJ whole genome shotgun (WGS) entry which is preliminary data.</text>
</comment>
<dbReference type="AlphaFoldDB" id="A0A060S731"/>
<reference evidence="2" key="1">
    <citation type="submission" date="2014-01" db="EMBL/GenBank/DDBJ databases">
        <title>The genome of the white-rot fungus Pycnoporus cinnabarinus: a basidiomycete model with a versatile arsenal for lignocellulosic biomass breakdown.</title>
        <authorList>
            <person name="Levasseur A."/>
            <person name="Lomascolo A."/>
            <person name="Ruiz-Duenas F.J."/>
            <person name="Uzan E."/>
            <person name="Piumi F."/>
            <person name="Kues U."/>
            <person name="Ram A.F.J."/>
            <person name="Murat C."/>
            <person name="Haon M."/>
            <person name="Benoit I."/>
            <person name="Arfi Y."/>
            <person name="Chevret D."/>
            <person name="Drula E."/>
            <person name="Kwon M.J."/>
            <person name="Gouret P."/>
            <person name="Lesage-Meessen L."/>
            <person name="Lombard V."/>
            <person name="Mariette J."/>
            <person name="Noirot C."/>
            <person name="Park J."/>
            <person name="Patyshakuliyeva A."/>
            <person name="Wieneger R.A.B."/>
            <person name="Wosten H.A.B."/>
            <person name="Martin F."/>
            <person name="Coutinho P.M."/>
            <person name="de Vries R."/>
            <person name="Martinez A.T."/>
            <person name="Klopp C."/>
            <person name="Pontarotti P."/>
            <person name="Henrissat B."/>
            <person name="Record E."/>
        </authorList>
    </citation>
    <scope>NUCLEOTIDE SEQUENCE [LARGE SCALE GENOMIC DNA]</scope>
    <source>
        <strain evidence="2">BRFM137</strain>
    </source>
</reference>
<sequence>MPTSVPGGNIPYTAWKGKGRKPDVSYFHMFGSLAYVLVCKKDRKALEPHSHKCIFVGYPEGTKIWWFWDPAAKRFIISSHAMFDERCFCGNSVSCSAPQSDHNGLC</sequence>
<gene>
    <name evidence="2" type="ORF">BN946_scf184597.g5</name>
</gene>
<dbReference type="Proteomes" id="UP000029665">
    <property type="component" value="Unassembled WGS sequence"/>
</dbReference>
<organism evidence="2 3">
    <name type="scientific">Pycnoporus cinnabarinus</name>
    <name type="common">Cinnabar-red polypore</name>
    <name type="synonym">Trametes cinnabarina</name>
    <dbReference type="NCBI Taxonomy" id="5643"/>
    <lineage>
        <taxon>Eukaryota</taxon>
        <taxon>Fungi</taxon>
        <taxon>Dikarya</taxon>
        <taxon>Basidiomycota</taxon>
        <taxon>Agaricomycotina</taxon>
        <taxon>Agaricomycetes</taxon>
        <taxon>Polyporales</taxon>
        <taxon>Polyporaceae</taxon>
        <taxon>Trametes</taxon>
    </lineage>
</organism>
<evidence type="ECO:0000313" key="2">
    <source>
        <dbReference type="EMBL" id="CDO70031.1"/>
    </source>
</evidence>
<dbReference type="Pfam" id="PF25597">
    <property type="entry name" value="SH3_retrovirus"/>
    <property type="match status" value="1"/>
</dbReference>
<name>A0A060S731_PYCCI</name>
<evidence type="ECO:0000259" key="1">
    <source>
        <dbReference type="Pfam" id="PF25597"/>
    </source>
</evidence>
<dbReference type="EMBL" id="CCBP010000063">
    <property type="protein sequence ID" value="CDO70031.1"/>
    <property type="molecule type" value="Genomic_DNA"/>
</dbReference>
<evidence type="ECO:0000313" key="3">
    <source>
        <dbReference type="Proteomes" id="UP000029665"/>
    </source>
</evidence>
<dbReference type="InterPro" id="IPR057670">
    <property type="entry name" value="SH3_retrovirus"/>
</dbReference>
<proteinExistence type="predicted"/>
<dbReference type="HOGENOM" id="CLU_2224536_0_0_1"/>
<protein>
    <recommendedName>
        <fullName evidence="1">Retroviral polymerase SH3-like domain-containing protein</fullName>
    </recommendedName>
</protein>